<organism evidence="6 7">
    <name type="scientific">Arabidopsis thaliana x Arabidopsis arenosa</name>
    <dbReference type="NCBI Taxonomy" id="1240361"/>
    <lineage>
        <taxon>Eukaryota</taxon>
        <taxon>Viridiplantae</taxon>
        <taxon>Streptophyta</taxon>
        <taxon>Embryophyta</taxon>
        <taxon>Tracheophyta</taxon>
        <taxon>Spermatophyta</taxon>
        <taxon>Magnoliopsida</taxon>
        <taxon>eudicotyledons</taxon>
        <taxon>Gunneridae</taxon>
        <taxon>Pentapetalae</taxon>
        <taxon>rosids</taxon>
        <taxon>malvids</taxon>
        <taxon>Brassicales</taxon>
        <taxon>Brassicaceae</taxon>
        <taxon>Camelineae</taxon>
        <taxon>Arabidopsis</taxon>
    </lineage>
</organism>
<proteinExistence type="inferred from homology"/>
<dbReference type="InterPro" id="IPR039109">
    <property type="entry name" value="Ribosomal_eL30-like"/>
</dbReference>
<dbReference type="NCBIfam" id="NF002172">
    <property type="entry name" value="PRK01018.1"/>
    <property type="match status" value="1"/>
</dbReference>
<dbReference type="Pfam" id="PF01248">
    <property type="entry name" value="Ribosomal_L7Ae"/>
    <property type="match status" value="1"/>
</dbReference>
<feature type="region of interest" description="Disordered" evidence="4">
    <location>
        <begin position="248"/>
        <end position="286"/>
    </location>
</feature>
<evidence type="ECO:0000313" key="6">
    <source>
        <dbReference type="EMBL" id="KAG7648583.1"/>
    </source>
</evidence>
<keyword evidence="2 6" id="KW-0689">Ribosomal protein</keyword>
<dbReference type="InterPro" id="IPR004038">
    <property type="entry name" value="Ribosomal_eL8/eL30/eS12/Gad45"/>
</dbReference>
<dbReference type="InterPro" id="IPR022991">
    <property type="entry name" value="Ribosomal_eL30_CS"/>
</dbReference>
<feature type="compositionally biased region" description="Basic and acidic residues" evidence="4">
    <location>
        <begin position="260"/>
        <end position="278"/>
    </location>
</feature>
<feature type="domain" description="Ribosomal protein eL8/eL30/eS12/Gadd45" evidence="5">
    <location>
        <begin position="14"/>
        <end position="104"/>
    </location>
</feature>
<dbReference type="AlphaFoldDB" id="A0A8T2GMV1"/>
<comment type="caution">
    <text evidence="6">The sequence shown here is derived from an EMBL/GenBank/DDBJ whole genome shotgun (WGS) entry which is preliminary data.</text>
</comment>
<dbReference type="EMBL" id="JAEFBK010000001">
    <property type="protein sequence ID" value="KAG7648583.1"/>
    <property type="molecule type" value="Genomic_DNA"/>
</dbReference>
<evidence type="ECO:0000256" key="4">
    <source>
        <dbReference type="SAM" id="MobiDB-lite"/>
    </source>
</evidence>
<comment type="similarity">
    <text evidence="1">Belongs to the eukaryotic ribosomal protein eL30 family.</text>
</comment>
<dbReference type="FunFam" id="3.30.1330.30:FF:000001">
    <property type="entry name" value="60S ribosomal protein L30"/>
    <property type="match status" value="1"/>
</dbReference>
<reference evidence="6 7" key="1">
    <citation type="submission" date="2020-12" db="EMBL/GenBank/DDBJ databases">
        <title>Concerted genomic and epigenomic changes stabilize Arabidopsis allopolyploids.</title>
        <authorList>
            <person name="Chen Z."/>
        </authorList>
    </citation>
    <scope>NUCLEOTIDE SEQUENCE [LARGE SCALE GENOMIC DNA]</scope>
    <source>
        <strain evidence="6">Allo738</strain>
        <tissue evidence="6">Leaf</tissue>
    </source>
</reference>
<sequence length="286" mass="31737">MVAVKKTKKSHEGINSRLALVMKSGKYTLGYKSVLKSLCSSKGKLILISSNCPPLRRSEIEYYAMLAKVGVHHYNGNNVDLGTACGKYFRVSCLSIVDPGDSYIIKSLSGDQLSLIARPLNLCSQNLNVVIAALPRSWGLTSRVYERVLYTTFVQFLFQSENPPRVAAPSLNHEELVAAYFPHARAASLPNNAVMDHQTSSSRQLVSRNSNIQLFSGNVIASNAPRLVEIGESSRKVEIGEFVNMMEKGDSTKRKNMGGVRDKEDERKHRGFEHKDGVILKPPKKR</sequence>
<dbReference type="PROSITE" id="PS00993">
    <property type="entry name" value="RIBOSOMAL_L30E_2"/>
    <property type="match status" value="1"/>
</dbReference>
<name>A0A8T2GMV1_9BRAS</name>
<accession>A0A8T2GMV1</accession>
<gene>
    <name evidence="6" type="ORF">ISN45_At01g035660</name>
</gene>
<protein>
    <submittedName>
        <fullName evidence="6">50S ribosomal protein L30e-like</fullName>
    </submittedName>
</protein>
<dbReference type="Proteomes" id="UP000694240">
    <property type="component" value="Chromosome 1"/>
</dbReference>
<dbReference type="GO" id="GO:0005840">
    <property type="term" value="C:ribosome"/>
    <property type="evidence" value="ECO:0007669"/>
    <property type="project" value="UniProtKB-KW"/>
</dbReference>
<evidence type="ECO:0000313" key="7">
    <source>
        <dbReference type="Proteomes" id="UP000694240"/>
    </source>
</evidence>
<keyword evidence="7" id="KW-1185">Reference proteome</keyword>
<evidence type="ECO:0000259" key="5">
    <source>
        <dbReference type="Pfam" id="PF01248"/>
    </source>
</evidence>
<dbReference type="GO" id="GO:0003723">
    <property type="term" value="F:RNA binding"/>
    <property type="evidence" value="ECO:0007669"/>
    <property type="project" value="InterPro"/>
</dbReference>
<keyword evidence="3" id="KW-0687">Ribonucleoprotein</keyword>
<dbReference type="PANTHER" id="PTHR11449">
    <property type="entry name" value="RIBOSOMAL PROTEIN L30"/>
    <property type="match status" value="1"/>
</dbReference>
<evidence type="ECO:0000256" key="2">
    <source>
        <dbReference type="ARBA" id="ARBA00022980"/>
    </source>
</evidence>
<dbReference type="GO" id="GO:1990904">
    <property type="term" value="C:ribonucleoprotein complex"/>
    <property type="evidence" value="ECO:0007669"/>
    <property type="project" value="UniProtKB-KW"/>
</dbReference>
<evidence type="ECO:0000256" key="3">
    <source>
        <dbReference type="ARBA" id="ARBA00023274"/>
    </source>
</evidence>
<evidence type="ECO:0000256" key="1">
    <source>
        <dbReference type="ARBA" id="ARBA00007326"/>
    </source>
</evidence>